<gene>
    <name evidence="2" type="ORF">PEVE_00039714</name>
</gene>
<feature type="region of interest" description="Disordered" evidence="1">
    <location>
        <begin position="1"/>
        <end position="150"/>
    </location>
</feature>
<dbReference type="EMBL" id="CALNXI010007041">
    <property type="protein sequence ID" value="CAH3199264.1"/>
    <property type="molecule type" value="Genomic_DNA"/>
</dbReference>
<evidence type="ECO:0000313" key="2">
    <source>
        <dbReference type="EMBL" id="CAH3199264.1"/>
    </source>
</evidence>
<dbReference type="PANTHER" id="PTHR46601">
    <property type="entry name" value="ULP_PROTEASE DOMAIN-CONTAINING PROTEIN"/>
    <property type="match status" value="1"/>
</dbReference>
<evidence type="ECO:0000313" key="3">
    <source>
        <dbReference type="Proteomes" id="UP001159427"/>
    </source>
</evidence>
<evidence type="ECO:0000256" key="1">
    <source>
        <dbReference type="SAM" id="MobiDB-lite"/>
    </source>
</evidence>
<proteinExistence type="predicted"/>
<dbReference type="PANTHER" id="PTHR46601:SF1">
    <property type="entry name" value="ADF-H DOMAIN-CONTAINING PROTEIN"/>
    <property type="match status" value="1"/>
</dbReference>
<keyword evidence="3" id="KW-1185">Reference proteome</keyword>
<organism evidence="2 3">
    <name type="scientific">Porites evermanni</name>
    <dbReference type="NCBI Taxonomy" id="104178"/>
    <lineage>
        <taxon>Eukaryota</taxon>
        <taxon>Metazoa</taxon>
        <taxon>Cnidaria</taxon>
        <taxon>Anthozoa</taxon>
        <taxon>Hexacorallia</taxon>
        <taxon>Scleractinia</taxon>
        <taxon>Fungiina</taxon>
        <taxon>Poritidae</taxon>
        <taxon>Porites</taxon>
    </lineage>
</organism>
<name>A0ABN8T4L7_9CNID</name>
<comment type="caution">
    <text evidence="2">The sequence shown here is derived from an EMBL/GenBank/DDBJ whole genome shotgun (WGS) entry which is preliminary data.</text>
</comment>
<feature type="compositionally biased region" description="Basic and acidic residues" evidence="1">
    <location>
        <begin position="71"/>
        <end position="115"/>
    </location>
</feature>
<accession>A0ABN8T4L7</accession>
<feature type="compositionally biased region" description="Basic and acidic residues" evidence="1">
    <location>
        <begin position="1"/>
        <end position="18"/>
    </location>
</feature>
<protein>
    <submittedName>
        <fullName evidence="2">Uncharacterized protein</fullName>
    </submittedName>
</protein>
<feature type="compositionally biased region" description="Basic and acidic residues" evidence="1">
    <location>
        <begin position="27"/>
        <end position="41"/>
    </location>
</feature>
<reference evidence="2 3" key="1">
    <citation type="submission" date="2022-05" db="EMBL/GenBank/DDBJ databases">
        <authorList>
            <consortium name="Genoscope - CEA"/>
            <person name="William W."/>
        </authorList>
    </citation>
    <scope>NUCLEOTIDE SEQUENCE [LARGE SCALE GENOMIC DNA]</scope>
</reference>
<sequence>MEREDKAESMRKWRENQKEKKRKYRKAFYEKNKARIAEQHAQKKKRKADQQTPRATRNRRLRAGNNAGKSSTERVKNFRQKRDAEKERSKERVERKRVQSRERSKNYRERKRAATADEFTDDMSVSPASSFQSRMAKKRALDQTKNVLPQTPEKKVEIVENLVKSPRTRKALQKKGVVKSPEEEKETEVLRALVSDLSGAIEVLKHDKKSESRAAFGAMKSLAFGETVKKKRLTSSVSKLVSLDRRSVSRGIKRRAEVLKGDEPSWLFTKRKPRIDSVSEEIKQTICHFWTYEASRPTGDKKDLIRKRIGPKQYLEHAKHVLEQTQSEAFFNFRAQYPEVKISQRKFEHLKPYFVKAARERDRRSCLCRKHEEARLVFNECVKFRKNLLKEAVNADNPPLPMSLSEAVEMTLCPKPEGSEFHKFGCINRTCDNCGTHLFRLLPEDSSGSELVKWKRYDYVATGKLTSSGDQQKKIALVQQETAPKELFQYFIKLLEAYPLHQFMAVWQRKQLDDLLENLPLGHVVCIHDYSESYSCRGQNEIQSQYFDVNKASLHITVMFRHATMDADGKESTAEDPCVLKEHVFVISDDPVQDFDSVHHAQRLIAKYLTQDLKVTVNKMHEFTDGCAAQYKSRHCIGDLSCCVADFGFPIQPNYFETSHAKGEQDAAGSHVKQQATLAVIRGRADITNAKQLCDHLTANFSKPAQSSFPSRSTAVSLKRRLFYYVPAEGEEGVPRNRDGRRKPSKALENCTQCSLLLSN</sequence>
<dbReference type="Proteomes" id="UP001159427">
    <property type="component" value="Unassembled WGS sequence"/>
</dbReference>